<dbReference type="EMBL" id="AALGDA010000010">
    <property type="protein sequence ID" value="ECY9782377.1"/>
    <property type="molecule type" value="Genomic_DNA"/>
</dbReference>
<dbReference type="InterPro" id="IPR007138">
    <property type="entry name" value="ABM_dom"/>
</dbReference>
<dbReference type="Gene3D" id="3.30.70.100">
    <property type="match status" value="1"/>
</dbReference>
<dbReference type="PROSITE" id="PS51725">
    <property type="entry name" value="ABM"/>
    <property type="match status" value="1"/>
</dbReference>
<dbReference type="AlphaFoldDB" id="A0A0B8RBG1"/>
<dbReference type="Proteomes" id="UP000489121">
    <property type="component" value="Unassembled WGS sequence"/>
</dbReference>
<dbReference type="EMBL" id="AABBZO010000015">
    <property type="protein sequence ID" value="EAG4463095.1"/>
    <property type="molecule type" value="Genomic_DNA"/>
</dbReference>
<evidence type="ECO:0000313" key="3">
    <source>
        <dbReference type="EMBL" id="EAG4463095.1"/>
    </source>
</evidence>
<dbReference type="Proteomes" id="UP000527632">
    <property type="component" value="Unassembled WGS sequence"/>
</dbReference>
<dbReference type="EMBL" id="AAAIXK010000001">
    <property type="protein sequence ID" value="EAC5548924.1"/>
    <property type="molecule type" value="Genomic_DNA"/>
</dbReference>
<feature type="domain" description="ABM" evidence="1">
    <location>
        <begin position="10"/>
        <end position="99"/>
    </location>
</feature>
<reference evidence="5 9" key="3">
    <citation type="submission" date="2019-09" db="EMBL/GenBank/DDBJ databases">
        <authorList>
            <consortium name="PulseNet: The National Subtyping Network for Foodborne Disease Surveillance"/>
            <person name="Tarr C.L."/>
            <person name="Trees E."/>
            <person name="Katz L.S."/>
            <person name="Carleton-Romer H.A."/>
            <person name="Stroika S."/>
            <person name="Kucerova Z."/>
            <person name="Roache K.F."/>
            <person name="Sabol A.L."/>
            <person name="Besser J."/>
            <person name="Gerner-Smidt P."/>
        </authorList>
    </citation>
    <scope>NUCLEOTIDE SEQUENCE [LARGE SCALE GENOMIC DNA]</scope>
    <source>
        <strain evidence="5 9">PNUSAL005692</strain>
    </source>
</reference>
<evidence type="ECO:0000313" key="2">
    <source>
        <dbReference type="EMBL" id="EAC5548924.1"/>
    </source>
</evidence>
<evidence type="ECO:0000313" key="11">
    <source>
        <dbReference type="Proteomes" id="UP000528151"/>
    </source>
</evidence>
<dbReference type="Proteomes" id="UP000365297">
    <property type="component" value="Unassembled WGS sequence"/>
</dbReference>
<reference evidence="8 11" key="2">
    <citation type="submission" date="2018-06" db="EMBL/GenBank/DDBJ databases">
        <authorList>
            <consortium name="GenomeTrakr: Next Generation Sequencing Network for Food Pathogen Tracability"/>
        </authorList>
    </citation>
    <scope>NUCLEOTIDE SEQUENCE [LARGE SCALE GENOMIC DNA]</scope>
    <source>
        <strain evidence="3 11">CFSAN063727</strain>
        <strain evidence="2 8">FDA00007096</strain>
        <strain evidence="4 10">LS1344</strain>
    </source>
</reference>
<sequence>MYLKENANYLYCTAVIQTTGKVSYEQLVEHLEALRAKTVKEPGCVLFEIVPLESALGRFALWEIWQNQDAFYYHHEQNYTKEFFAAKLDTVEFFESSEIVDL</sequence>
<evidence type="ECO:0000313" key="9">
    <source>
        <dbReference type="Proteomes" id="UP000489121"/>
    </source>
</evidence>
<evidence type="ECO:0000259" key="1">
    <source>
        <dbReference type="PROSITE" id="PS51725"/>
    </source>
</evidence>
<dbReference type="GO" id="GO:0004497">
    <property type="term" value="F:monooxygenase activity"/>
    <property type="evidence" value="ECO:0007669"/>
    <property type="project" value="UniProtKB-KW"/>
</dbReference>
<keyword evidence="2" id="KW-0503">Monooxygenase</keyword>
<reference evidence="6 7" key="1">
    <citation type="journal article" date="2018" name="BMC Genomics">
        <title>Genes significantly associated with lineage II food isolates of Listeria monocytogenes.</title>
        <authorList>
            <person name="Pirone-Davies C."/>
            <person name="Chen Y."/>
            <person name="Pightling A."/>
            <person name="Ryan G."/>
            <person name="Wang Y."/>
            <person name="Yao K."/>
            <person name="Hoffmann M."/>
            <person name="Allard M.W."/>
        </authorList>
    </citation>
    <scope>NUCLEOTIDE SEQUENCE [LARGE SCALE GENOMIC DNA]</scope>
    <source>
        <strain evidence="6 7">PNUSAL000550</strain>
    </source>
</reference>
<dbReference type="Proteomes" id="UP000528151">
    <property type="component" value="Unassembled WGS sequence"/>
</dbReference>
<protein>
    <submittedName>
        <fullName evidence="2">Antibiotic biosynthesis monooxygenase</fullName>
    </submittedName>
</protein>
<comment type="caution">
    <text evidence="2">The sequence shown here is derived from an EMBL/GenBank/DDBJ whole genome shotgun (WGS) entry which is preliminary data.</text>
</comment>
<gene>
    <name evidence="2" type="ORF">ARY78_00585</name>
    <name evidence="3" type="ORF">CA369_12410</name>
    <name evidence="6" type="ORF">DYZ80_00120</name>
    <name evidence="4" type="ORF">E5F58_00855</name>
    <name evidence="5" type="ORF">F6515_05160</name>
</gene>
<name>A0A0B8RBG1_LISMN</name>
<evidence type="ECO:0000313" key="4">
    <source>
        <dbReference type="EMBL" id="EAH4240545.1"/>
    </source>
</evidence>
<keyword evidence="2" id="KW-0560">Oxidoreductase</keyword>
<evidence type="ECO:0000313" key="6">
    <source>
        <dbReference type="EMBL" id="RKA10593.1"/>
    </source>
</evidence>
<dbReference type="KEGG" id="lmok:CQ02_05825"/>
<accession>A0A0B8RBG1</accession>
<evidence type="ECO:0000313" key="5">
    <source>
        <dbReference type="EMBL" id="ECY9782377.1"/>
    </source>
</evidence>
<dbReference type="EMBL" id="AABGUK010000001">
    <property type="protein sequence ID" value="EAH4240545.1"/>
    <property type="molecule type" value="Genomic_DNA"/>
</dbReference>
<evidence type="ECO:0000313" key="8">
    <source>
        <dbReference type="Proteomes" id="UP000365297"/>
    </source>
</evidence>
<proteinExistence type="predicted"/>
<dbReference type="RefSeq" id="WP_010958856.1">
    <property type="nucleotide sequence ID" value="NC_021825.2"/>
</dbReference>
<dbReference type="EMBL" id="QXLS01000001">
    <property type="protein sequence ID" value="RKA10593.1"/>
    <property type="molecule type" value="Genomic_DNA"/>
</dbReference>
<dbReference type="InterPro" id="IPR011008">
    <property type="entry name" value="Dimeric_a/b-barrel"/>
</dbReference>
<dbReference type="Pfam" id="PF03992">
    <property type="entry name" value="ABM"/>
    <property type="match status" value="1"/>
</dbReference>
<evidence type="ECO:0000313" key="10">
    <source>
        <dbReference type="Proteomes" id="UP000527632"/>
    </source>
</evidence>
<dbReference type="SUPFAM" id="SSF54909">
    <property type="entry name" value="Dimeric alpha+beta barrel"/>
    <property type="match status" value="1"/>
</dbReference>
<evidence type="ECO:0000313" key="7">
    <source>
        <dbReference type="Proteomes" id="UP000272537"/>
    </source>
</evidence>
<organism evidence="2 8">
    <name type="scientific">Listeria monocytogenes</name>
    <dbReference type="NCBI Taxonomy" id="1639"/>
    <lineage>
        <taxon>Bacteria</taxon>
        <taxon>Bacillati</taxon>
        <taxon>Bacillota</taxon>
        <taxon>Bacilli</taxon>
        <taxon>Bacillales</taxon>
        <taxon>Listeriaceae</taxon>
        <taxon>Listeria</taxon>
    </lineage>
</organism>
<dbReference type="Proteomes" id="UP000272537">
    <property type="component" value="Unassembled WGS sequence"/>
</dbReference>